<evidence type="ECO:0000313" key="4">
    <source>
        <dbReference type="EMBL" id="CAI6335577.1"/>
    </source>
</evidence>
<dbReference type="InterPro" id="IPR056402">
    <property type="entry name" value="DA_N"/>
</dbReference>
<accession>A0A9W4UIF4</accession>
<dbReference type="Pfam" id="PF25581">
    <property type="entry name" value="AsqO_C"/>
    <property type="match status" value="1"/>
</dbReference>
<comment type="caution">
    <text evidence="4">The sequence shown here is derived from an EMBL/GenBank/DDBJ whole genome shotgun (WGS) entry which is preliminary data.</text>
</comment>
<feature type="signal peptide" evidence="1">
    <location>
        <begin position="1"/>
        <end position="20"/>
    </location>
</feature>
<proteinExistence type="predicted"/>
<evidence type="ECO:0000313" key="5">
    <source>
        <dbReference type="Proteomes" id="UP001152607"/>
    </source>
</evidence>
<dbReference type="EMBL" id="CAOQHR010000006">
    <property type="protein sequence ID" value="CAI6335577.1"/>
    <property type="molecule type" value="Genomic_DNA"/>
</dbReference>
<evidence type="ECO:0000256" key="1">
    <source>
        <dbReference type="SAM" id="SignalP"/>
    </source>
</evidence>
<organism evidence="4 5">
    <name type="scientific">Periconia digitata</name>
    <dbReference type="NCBI Taxonomy" id="1303443"/>
    <lineage>
        <taxon>Eukaryota</taxon>
        <taxon>Fungi</taxon>
        <taxon>Dikarya</taxon>
        <taxon>Ascomycota</taxon>
        <taxon>Pezizomycotina</taxon>
        <taxon>Dothideomycetes</taxon>
        <taxon>Pleosporomycetidae</taxon>
        <taxon>Pleosporales</taxon>
        <taxon>Massarineae</taxon>
        <taxon>Periconiaceae</taxon>
        <taxon>Periconia</taxon>
    </lineage>
</organism>
<dbReference type="InterPro" id="IPR057722">
    <property type="entry name" value="AsqO/PenF-like_C"/>
</dbReference>
<name>A0A9W4UIF4_9PLEO</name>
<protein>
    <recommendedName>
        <fullName evidence="6">Hydroxyneurosporene synthase</fullName>
    </recommendedName>
</protein>
<sequence length="380" mass="40704">MRYNGPFAYALPLLATAVAARLSIVPSTIPEGPSEVTFTSSEYGLDAPKVSPLNRTTYDWWYFDVVSDGKCNNGSDTGLSAMTIVFHTAGGPEAFPPLAYLYRQNFTSANLVQISTTFANGTTFTALLNATEAYFMPIGNGVSSIFDAGDAGGGAFSGTADLSHYTLNINAPRFGVNGSIVFDSIAPAHYPAGPISAGQDMRMSPHVGWANAMPDARAESKFMVRGEELNVSGVGYHDKNWGDKAFDEDVDYWYWGHGRVGPYSIVWFDYMGINGETAVSSYVAKDGQILASAYSGITVRPFGENSTYPPLTSTGAPSGYHIVADTPDGVLTVDAHSDTMILGFSGDMYNRWVGRLTGGLNNNTDLEGVGLFEQFAFNEG</sequence>
<dbReference type="SUPFAM" id="SSF159245">
    <property type="entry name" value="AttH-like"/>
    <property type="match status" value="1"/>
</dbReference>
<keyword evidence="1" id="KW-0732">Signal</keyword>
<feature type="domain" description="AsqO/PenF-like C-terminal" evidence="3">
    <location>
        <begin position="248"/>
        <end position="376"/>
    </location>
</feature>
<feature type="domain" description="Diels-Alderase N-terminal" evidence="2">
    <location>
        <begin position="23"/>
        <end position="241"/>
    </location>
</feature>
<keyword evidence="5" id="KW-1185">Reference proteome</keyword>
<dbReference type="AlphaFoldDB" id="A0A9W4UIF4"/>
<dbReference type="OrthoDB" id="3914164at2759"/>
<gene>
    <name evidence="4" type="ORF">PDIGIT_LOCUS8661</name>
</gene>
<evidence type="ECO:0000259" key="2">
    <source>
        <dbReference type="Pfam" id="PF24137"/>
    </source>
</evidence>
<dbReference type="Pfam" id="PF24137">
    <property type="entry name" value="DA_N"/>
    <property type="match status" value="1"/>
</dbReference>
<evidence type="ECO:0008006" key="6">
    <source>
        <dbReference type="Google" id="ProtNLM"/>
    </source>
</evidence>
<evidence type="ECO:0000259" key="3">
    <source>
        <dbReference type="Pfam" id="PF25581"/>
    </source>
</evidence>
<feature type="chain" id="PRO_5040839245" description="Hydroxyneurosporene synthase" evidence="1">
    <location>
        <begin position="21"/>
        <end position="380"/>
    </location>
</feature>
<dbReference type="Proteomes" id="UP001152607">
    <property type="component" value="Unassembled WGS sequence"/>
</dbReference>
<reference evidence="4" key="1">
    <citation type="submission" date="2023-01" db="EMBL/GenBank/DDBJ databases">
        <authorList>
            <person name="Van Ghelder C."/>
            <person name="Rancurel C."/>
        </authorList>
    </citation>
    <scope>NUCLEOTIDE SEQUENCE</scope>
    <source>
        <strain evidence="4">CNCM I-4278</strain>
    </source>
</reference>